<evidence type="ECO:0000313" key="2">
    <source>
        <dbReference type="Proteomes" id="UP000439903"/>
    </source>
</evidence>
<organism evidence="1 2">
    <name type="scientific">Gigaspora margarita</name>
    <dbReference type="NCBI Taxonomy" id="4874"/>
    <lineage>
        <taxon>Eukaryota</taxon>
        <taxon>Fungi</taxon>
        <taxon>Fungi incertae sedis</taxon>
        <taxon>Mucoromycota</taxon>
        <taxon>Glomeromycotina</taxon>
        <taxon>Glomeromycetes</taxon>
        <taxon>Diversisporales</taxon>
        <taxon>Gigasporaceae</taxon>
        <taxon>Gigaspora</taxon>
    </lineage>
</organism>
<protein>
    <submittedName>
        <fullName evidence="1">Uncharacterized protein</fullName>
    </submittedName>
</protein>
<gene>
    <name evidence="1" type="ORF">F8M41_021481</name>
</gene>
<dbReference type="EMBL" id="WTPW01000064">
    <property type="protein sequence ID" value="KAF0552625.1"/>
    <property type="molecule type" value="Genomic_DNA"/>
</dbReference>
<accession>A0A8H4B1R3</accession>
<dbReference type="Proteomes" id="UP000439903">
    <property type="component" value="Unassembled WGS sequence"/>
</dbReference>
<keyword evidence="2" id="KW-1185">Reference proteome</keyword>
<name>A0A8H4B1R3_GIGMA</name>
<proteinExistence type="predicted"/>
<dbReference type="AlphaFoldDB" id="A0A8H4B1R3"/>
<dbReference type="OrthoDB" id="2349207at2759"/>
<comment type="caution">
    <text evidence="1">The sequence shown here is derived from an EMBL/GenBank/DDBJ whole genome shotgun (WGS) entry which is preliminary data.</text>
</comment>
<reference evidence="1 2" key="1">
    <citation type="journal article" date="2019" name="Environ. Microbiol.">
        <title>At the nexus of three kingdoms: the genome of the mycorrhizal fungus Gigaspora margarita provides insights into plant, endobacterial and fungal interactions.</title>
        <authorList>
            <person name="Venice F."/>
            <person name="Ghignone S."/>
            <person name="Salvioli di Fossalunga A."/>
            <person name="Amselem J."/>
            <person name="Novero M."/>
            <person name="Xianan X."/>
            <person name="Sedzielewska Toro K."/>
            <person name="Morin E."/>
            <person name="Lipzen A."/>
            <person name="Grigoriev I.V."/>
            <person name="Henrissat B."/>
            <person name="Martin F.M."/>
            <person name="Bonfante P."/>
        </authorList>
    </citation>
    <scope>NUCLEOTIDE SEQUENCE [LARGE SCALE GENOMIC DNA]</scope>
    <source>
        <strain evidence="1 2">BEG34</strain>
    </source>
</reference>
<evidence type="ECO:0000313" key="1">
    <source>
        <dbReference type="EMBL" id="KAF0552625.1"/>
    </source>
</evidence>
<sequence>MYSACFVYLTFLTFCIKRDLHCSIQTREWSGDLKKEMKFFMKTLKKVIQLVPPNDVERLNLLKDFEEDDNLEQRVTMAFDDIKSLLKMNALRVDATLWFSQAEENFNIVLSQLTRVIQNSAGTAKTMWTKLSENLKRLDIKQLDYDNPIRSGILDSESEPVNGLTESLHEEFNGKGVKHFLIDEDQELKLLCEEFIREESIRMNTDEAIPPPREVSPGDHRIWSSHKFILFKKLSYMCEVLTPLFTIAMSGLPLNCVTWGEWDKRSLISGLLKGDMRSAERHDYTFVVQIGNTRVEMICSETGRPNSSNQKQRDDHRKLARLSKGDTLKIYAMRKESSLLIYRPITSARIPLQIATAEELYSLKHSLLIFRNSVAYTLHNLSSRIDESNGAILLMRPHQQSTNPK</sequence>